<gene>
    <name evidence="1" type="ORF">LX95_01992</name>
</gene>
<dbReference type="NCBIfam" id="NF033487">
    <property type="entry name" value="Lacal_2735_fam"/>
    <property type="match status" value="1"/>
</dbReference>
<dbReference type="Proteomes" id="UP000249542">
    <property type="component" value="Unassembled WGS sequence"/>
</dbReference>
<evidence type="ECO:0000313" key="1">
    <source>
        <dbReference type="EMBL" id="PZW39630.1"/>
    </source>
</evidence>
<evidence type="ECO:0000313" key="2">
    <source>
        <dbReference type="Proteomes" id="UP000249542"/>
    </source>
</evidence>
<organism evidence="1 2">
    <name type="scientific">Mesonia algae</name>
    <dbReference type="NCBI Taxonomy" id="213248"/>
    <lineage>
        <taxon>Bacteria</taxon>
        <taxon>Pseudomonadati</taxon>
        <taxon>Bacteroidota</taxon>
        <taxon>Flavobacteriia</taxon>
        <taxon>Flavobacteriales</taxon>
        <taxon>Flavobacteriaceae</taxon>
        <taxon>Mesonia</taxon>
    </lineage>
</organism>
<proteinExistence type="predicted"/>
<comment type="caution">
    <text evidence="1">The sequence shown here is derived from an EMBL/GenBank/DDBJ whole genome shotgun (WGS) entry which is preliminary data.</text>
</comment>
<name>A0A2W7JVZ8_9FLAO</name>
<dbReference type="AlphaFoldDB" id="A0A2W7JVZ8"/>
<dbReference type="InterPro" id="IPR045493">
    <property type="entry name" value="DUF6435"/>
</dbReference>
<evidence type="ECO:0008006" key="3">
    <source>
        <dbReference type="Google" id="ProtNLM"/>
    </source>
</evidence>
<sequence>MKMLDWIKKKTKKERLKEKYCELMKRAYQIAPKNKRKSDKLNEKARVVLIEIRKLELNRLH</sequence>
<dbReference type="EMBL" id="QKYV01000005">
    <property type="protein sequence ID" value="PZW39630.1"/>
    <property type="molecule type" value="Genomic_DNA"/>
</dbReference>
<accession>A0A2W7JVZ8</accession>
<reference evidence="1 2" key="1">
    <citation type="submission" date="2018-06" db="EMBL/GenBank/DDBJ databases">
        <title>Genomic Encyclopedia of Archaeal and Bacterial Type Strains, Phase II (KMG-II): from individual species to whole genera.</title>
        <authorList>
            <person name="Goeker M."/>
        </authorList>
    </citation>
    <scope>NUCLEOTIDE SEQUENCE [LARGE SCALE GENOMIC DNA]</scope>
    <source>
        <strain evidence="1 2">DSM 15361</strain>
    </source>
</reference>
<keyword evidence="2" id="KW-1185">Reference proteome</keyword>
<protein>
    <recommendedName>
        <fullName evidence="3">Lacal_2735 family protein</fullName>
    </recommendedName>
</protein>